<accession>A0ABM1ACT1</accession>
<keyword evidence="2 3" id="KW-0040">ANK repeat</keyword>
<sequence length="465" mass="51253">MYSHGPGGDSGYEDEQNELHTACERGTLDDILVCLGSQSHVQWYHDGQTALHVCVMSERRDKPEVLRMLLEHGADVNDRTTGQENTALHLAVMYGTFPKDFDTVMVFLESNMDLSQRNKALRTPYDCAVATGQYELAGAIDGSMSPQKAREFYAQKLGERYGPYIIEAVLDSDEQKLHASLDMGGDPNLVNKHKAGAIHYAVTHSHLPIYDTLSTLLQHGASPDLRDEEGDTALNLVIKDDGLRRSGHMTRCVQLLVDAGAGSDFRDLDGKDAIALAEDRGYDDVIAILRAEQTPPAPPPLPRLPRLPPTPQPSEPEPAPEEKETEESPAEVEPDQQATPREDPNVPNADGLYPLHVATTIEPEVRRHTRVNALLEQGATVSAQTLTTGDTALHFCAERDLGSTARLLLQHHIDYTVKNNHGKTAYEIAEELGHGSVVEAIEEKQKEVQDNWKRAGKKAKFCTIL</sequence>
<dbReference type="Pfam" id="PF12796">
    <property type="entry name" value="Ank_2"/>
    <property type="match status" value="1"/>
</dbReference>
<dbReference type="RefSeq" id="XP_012945228.1">
    <property type="nucleotide sequence ID" value="XM_013089774.1"/>
</dbReference>
<feature type="repeat" description="ANK" evidence="3">
    <location>
        <begin position="46"/>
        <end position="81"/>
    </location>
</feature>
<organism evidence="5 6">
    <name type="scientific">Aplysia californica</name>
    <name type="common">California sea hare</name>
    <dbReference type="NCBI Taxonomy" id="6500"/>
    <lineage>
        <taxon>Eukaryota</taxon>
        <taxon>Metazoa</taxon>
        <taxon>Spiralia</taxon>
        <taxon>Lophotrochozoa</taxon>
        <taxon>Mollusca</taxon>
        <taxon>Gastropoda</taxon>
        <taxon>Heterobranchia</taxon>
        <taxon>Euthyneura</taxon>
        <taxon>Tectipleura</taxon>
        <taxon>Aplysiida</taxon>
        <taxon>Aplysioidea</taxon>
        <taxon>Aplysiidae</taxon>
        <taxon>Aplysia</taxon>
    </lineage>
</organism>
<dbReference type="Proteomes" id="UP000694888">
    <property type="component" value="Unplaced"/>
</dbReference>
<evidence type="ECO:0000256" key="3">
    <source>
        <dbReference type="PROSITE-ProRule" id="PRU00023"/>
    </source>
</evidence>
<dbReference type="GeneID" id="106013600"/>
<feature type="region of interest" description="Disordered" evidence="4">
    <location>
        <begin position="293"/>
        <end position="352"/>
    </location>
</feature>
<keyword evidence="1" id="KW-0677">Repeat</keyword>
<proteinExistence type="predicted"/>
<feature type="repeat" description="ANK" evidence="3">
    <location>
        <begin position="388"/>
        <end position="420"/>
    </location>
</feature>
<feature type="compositionally biased region" description="Pro residues" evidence="4">
    <location>
        <begin position="295"/>
        <end position="317"/>
    </location>
</feature>
<dbReference type="InterPro" id="IPR036770">
    <property type="entry name" value="Ankyrin_rpt-contain_sf"/>
</dbReference>
<feature type="repeat" description="ANK" evidence="3">
    <location>
        <begin position="193"/>
        <end position="228"/>
    </location>
</feature>
<dbReference type="PROSITE" id="PS50088">
    <property type="entry name" value="ANK_REPEAT"/>
    <property type="match status" value="4"/>
</dbReference>
<reference evidence="6" key="1">
    <citation type="submission" date="2025-08" db="UniProtKB">
        <authorList>
            <consortium name="RefSeq"/>
        </authorList>
    </citation>
    <scope>IDENTIFICATION</scope>
</reference>
<dbReference type="SUPFAM" id="SSF48403">
    <property type="entry name" value="Ankyrin repeat"/>
    <property type="match status" value="2"/>
</dbReference>
<name>A0ABM1ACT1_APLCA</name>
<dbReference type="InterPro" id="IPR002110">
    <property type="entry name" value="Ankyrin_rpt"/>
</dbReference>
<evidence type="ECO:0000256" key="2">
    <source>
        <dbReference type="ARBA" id="ARBA00023043"/>
    </source>
</evidence>
<dbReference type="PANTHER" id="PTHR24201">
    <property type="entry name" value="ANK_REP_REGION DOMAIN-CONTAINING PROTEIN"/>
    <property type="match status" value="1"/>
</dbReference>
<evidence type="ECO:0000313" key="6">
    <source>
        <dbReference type="RefSeq" id="XP_012945228.1"/>
    </source>
</evidence>
<feature type="repeat" description="ANK" evidence="3">
    <location>
        <begin position="83"/>
        <end position="119"/>
    </location>
</feature>
<dbReference type="PROSITE" id="PS50297">
    <property type="entry name" value="ANK_REP_REGION"/>
    <property type="match status" value="1"/>
</dbReference>
<dbReference type="InterPro" id="IPR050776">
    <property type="entry name" value="Ank_Repeat/CDKN_Inhibitor"/>
</dbReference>
<protein>
    <submittedName>
        <fullName evidence="6">Ankyrin repeat domain-containing protein 50</fullName>
    </submittedName>
</protein>
<gene>
    <name evidence="6" type="primary">LOC106013600</name>
</gene>
<feature type="compositionally biased region" description="Acidic residues" evidence="4">
    <location>
        <begin position="323"/>
        <end position="334"/>
    </location>
</feature>
<dbReference type="SMART" id="SM00248">
    <property type="entry name" value="ANK"/>
    <property type="match status" value="6"/>
</dbReference>
<evidence type="ECO:0000256" key="1">
    <source>
        <dbReference type="ARBA" id="ARBA00022737"/>
    </source>
</evidence>
<keyword evidence="5" id="KW-1185">Reference proteome</keyword>
<evidence type="ECO:0000256" key="4">
    <source>
        <dbReference type="SAM" id="MobiDB-lite"/>
    </source>
</evidence>
<evidence type="ECO:0000313" key="5">
    <source>
        <dbReference type="Proteomes" id="UP000694888"/>
    </source>
</evidence>
<dbReference type="Pfam" id="PF00023">
    <property type="entry name" value="Ank"/>
    <property type="match status" value="2"/>
</dbReference>
<dbReference type="Gene3D" id="1.25.40.20">
    <property type="entry name" value="Ankyrin repeat-containing domain"/>
    <property type="match status" value="3"/>
</dbReference>